<dbReference type="PANTHER" id="PTHR45632">
    <property type="entry name" value="LD33804P"/>
    <property type="match status" value="1"/>
</dbReference>
<dbReference type="EMBL" id="CP034669">
    <property type="protein sequence ID" value="QAT83783.1"/>
    <property type="molecule type" value="Genomic_DNA"/>
</dbReference>
<dbReference type="InterPro" id="IPR006652">
    <property type="entry name" value="Kelch_1"/>
</dbReference>
<dbReference type="PANTHER" id="PTHR45632:SF26">
    <property type="entry name" value="BTB DOMAIN-CONTAINING PROTEIN"/>
    <property type="match status" value="1"/>
</dbReference>
<evidence type="ECO:0000313" key="4">
    <source>
        <dbReference type="Proteomes" id="UP000288758"/>
    </source>
</evidence>
<dbReference type="RefSeq" id="WP_128795871.1">
    <property type="nucleotide sequence ID" value="NZ_CP034669.1"/>
</dbReference>
<evidence type="ECO:0000256" key="2">
    <source>
        <dbReference type="SAM" id="SignalP"/>
    </source>
</evidence>
<dbReference type="PROSITE" id="PS51257">
    <property type="entry name" value="PROKAR_LIPOPROTEIN"/>
    <property type="match status" value="1"/>
</dbReference>
<dbReference type="Proteomes" id="UP000288758">
    <property type="component" value="Chromosome"/>
</dbReference>
<dbReference type="Pfam" id="PF01344">
    <property type="entry name" value="Kelch_1"/>
    <property type="match status" value="2"/>
</dbReference>
<gene>
    <name evidence="3" type="ORF">EJ065_2200</name>
</gene>
<feature type="compositionally biased region" description="Basic and acidic residues" evidence="1">
    <location>
        <begin position="76"/>
        <end position="87"/>
    </location>
</feature>
<dbReference type="SUPFAM" id="SSF89372">
    <property type="entry name" value="Fucose-specific lectin"/>
    <property type="match status" value="1"/>
</dbReference>
<proteinExistence type="predicted"/>
<dbReference type="AlphaFoldDB" id="A0A410RPN9"/>
<feature type="compositionally biased region" description="Pro residues" evidence="1">
    <location>
        <begin position="24"/>
        <end position="39"/>
    </location>
</feature>
<feature type="chain" id="PRO_5019521042" evidence="2">
    <location>
        <begin position="23"/>
        <end position="947"/>
    </location>
</feature>
<keyword evidence="2" id="KW-0732">Signal</keyword>
<sequence length="947" mass="97285">MFRWWWLAVCLVLAACSGSDLPEDVPPGPDSGTSVPPPDGGNDAGTDGGLPDAGADGGIPDAGSDAGSQDAGSDGGAHDAGTDGGRDGGSDAGCVRCESPPPPSCYDAKTLVTWFLPGYCGGDGGCLYSAFYEPCQYGCASGACQPCPPQCDGRECGDDGCGGSCGTCDDPQSCGGGGLVGVCGPELGCGSWSAGASLQVARAHPAASMLSDGRLFLVGGLTGSGSTRTAEAFDPGTDTWTSQGSIPDGGTTPGGASNSFYSFPGAAQLGTGKVLVTGYADNAYARFDPATSTWTPGSGITTRLQPLVLPLANGQALVASGITEGGNRVLLSYTYDDVAAKWNYSNSREGRYRAAGVQLTDGRVMVTSGIADDVDGQAARSAELYDPVTNTWSYTGAPRRPHAAAALARLRDGRVLLIGGTSVRGFFTGTAVRTTSVELYDPATGLWRDTGFLNVARSGHTATVLADGRVLVAGGVGADGKVIPWVELYDVETETWTLTAPLSTARSSHVATQLADGRVLVTSGVSPTGAALASTEVVQPAGFCPAHGCVPESDDALCARQEAGCGTLSVQDACGTTRQVSCGQCSQSTSCGGAGTPYRCGAPGGAGWQVETLGTAGGGRPGIVIEANGEPAVAYLWYDVGGGSGSTYEVFLARRHSQGWSAAPIQGGVLSSNVALARTSTGQLRAAATMRVYVYSSSDEVPILLSWDEGRWRDEVTAPTYPEVNASQLAMGLGPTDEPLVCTIDLVNSFHTAELLCYARDGSGEWRRDRVDAPGSYGGAPSVAVDRDGLPHLAYYDMNKKALIHAVKGATGWTLETVDASADVGRDASLALDAQGHPHIAYRDATNKDLKYARWTGSAWSLQQVDTADDVGGTPALALDAQGLPHISYEDLTRKNLKYARWSGTDWELTTVDASGVGASNSALTLDASGRAHIAYYGQGLRYARGP</sequence>
<dbReference type="InterPro" id="IPR037293">
    <property type="entry name" value="Gal_Oxidase_central_sf"/>
</dbReference>
<evidence type="ECO:0000256" key="1">
    <source>
        <dbReference type="SAM" id="MobiDB-lite"/>
    </source>
</evidence>
<feature type="region of interest" description="Disordered" evidence="1">
    <location>
        <begin position="230"/>
        <end position="253"/>
    </location>
</feature>
<accession>A0A410RPN9</accession>
<dbReference type="SUPFAM" id="SSF117281">
    <property type="entry name" value="Kelch motif"/>
    <property type="match status" value="2"/>
</dbReference>
<name>A0A410RPN9_CORCK</name>
<dbReference type="InterPro" id="IPR015915">
    <property type="entry name" value="Kelch-typ_b-propeller"/>
</dbReference>
<dbReference type="SMART" id="SM00612">
    <property type="entry name" value="Kelch"/>
    <property type="match status" value="4"/>
</dbReference>
<protein>
    <submittedName>
        <fullName evidence="3">Kelch motif-containing protein</fullName>
    </submittedName>
</protein>
<feature type="region of interest" description="Disordered" evidence="1">
    <location>
        <begin position="23"/>
        <end position="87"/>
    </location>
</feature>
<reference evidence="3 4" key="1">
    <citation type="submission" date="2018-12" db="EMBL/GenBank/DDBJ databases">
        <title>Complete Genome Sequence of the Corallopyronin A producing Myxobacterium Corallococcus coralloides B035.</title>
        <authorList>
            <person name="Bouhired S.M."/>
            <person name="Rupp O."/>
            <person name="Blom J."/>
            <person name="Schaeberle T.F."/>
            <person name="Kehraus S."/>
            <person name="Schiefer A."/>
            <person name="Pfarr K."/>
            <person name="Goesmann A."/>
            <person name="Hoerauf A."/>
            <person name="Koenig G.M."/>
        </authorList>
    </citation>
    <scope>NUCLEOTIDE SEQUENCE [LARGE SCALE GENOMIC DNA]</scope>
    <source>
        <strain evidence="3 4">B035</strain>
    </source>
</reference>
<dbReference type="Gene3D" id="2.120.10.70">
    <property type="entry name" value="Fucose-specific lectin"/>
    <property type="match status" value="1"/>
</dbReference>
<feature type="signal peptide" evidence="2">
    <location>
        <begin position="1"/>
        <end position="22"/>
    </location>
</feature>
<evidence type="ECO:0000313" key="3">
    <source>
        <dbReference type="EMBL" id="QAT83783.1"/>
    </source>
</evidence>
<feature type="compositionally biased region" description="Low complexity" evidence="1">
    <location>
        <begin position="49"/>
        <end position="72"/>
    </location>
</feature>
<organism evidence="3 4">
    <name type="scientific">Corallococcus coralloides</name>
    <name type="common">Myxococcus coralloides</name>
    <dbReference type="NCBI Taxonomy" id="184914"/>
    <lineage>
        <taxon>Bacteria</taxon>
        <taxon>Pseudomonadati</taxon>
        <taxon>Myxococcota</taxon>
        <taxon>Myxococcia</taxon>
        <taxon>Myxococcales</taxon>
        <taxon>Cystobacterineae</taxon>
        <taxon>Myxococcaceae</taxon>
        <taxon>Corallococcus</taxon>
    </lineage>
</organism>
<dbReference type="Gene3D" id="2.130.10.80">
    <property type="entry name" value="Galactose oxidase/kelch, beta-propeller"/>
    <property type="match status" value="1"/>
</dbReference>
<dbReference type="Gene3D" id="2.120.10.80">
    <property type="entry name" value="Kelch-type beta propeller"/>
    <property type="match status" value="1"/>
</dbReference>